<dbReference type="AlphaFoldDB" id="A0A7J7YX29"/>
<keyword evidence="3" id="KW-1185">Reference proteome</keyword>
<reference evidence="2 3" key="1">
    <citation type="journal article" date="2020" name="Nature">
        <title>Six reference-quality genomes reveal evolution of bat adaptations.</title>
        <authorList>
            <person name="Jebb D."/>
            <person name="Huang Z."/>
            <person name="Pippel M."/>
            <person name="Hughes G.M."/>
            <person name="Lavrichenko K."/>
            <person name="Devanna P."/>
            <person name="Winkler S."/>
            <person name="Jermiin L.S."/>
            <person name="Skirmuntt E.C."/>
            <person name="Katzourakis A."/>
            <person name="Burkitt-Gray L."/>
            <person name="Ray D.A."/>
            <person name="Sullivan K.A.M."/>
            <person name="Roscito J.G."/>
            <person name="Kirilenko B.M."/>
            <person name="Davalos L.M."/>
            <person name="Corthals A.P."/>
            <person name="Power M.L."/>
            <person name="Jones G."/>
            <person name="Ransome R.D."/>
            <person name="Dechmann D.K.N."/>
            <person name="Locatelli A.G."/>
            <person name="Puechmaille S.J."/>
            <person name="Fedrigo O."/>
            <person name="Jarvis E.D."/>
            <person name="Hiller M."/>
            <person name="Vernes S.C."/>
            <person name="Myers E.W."/>
            <person name="Teeling E.C."/>
        </authorList>
    </citation>
    <scope>NUCLEOTIDE SEQUENCE [LARGE SCALE GENOMIC DNA]</scope>
    <source>
        <strain evidence="2">MPipKuh1</strain>
        <tissue evidence="2">Flight muscle</tissue>
    </source>
</reference>
<name>A0A7J7YX29_PIPKU</name>
<proteinExistence type="predicted"/>
<dbReference type="Proteomes" id="UP000558488">
    <property type="component" value="Unassembled WGS sequence"/>
</dbReference>
<dbReference type="EMBL" id="JACAGB010000004">
    <property type="protein sequence ID" value="KAF6366551.1"/>
    <property type="molecule type" value="Genomic_DNA"/>
</dbReference>
<accession>A0A7J7YX29</accession>
<evidence type="ECO:0000313" key="3">
    <source>
        <dbReference type="Proteomes" id="UP000558488"/>
    </source>
</evidence>
<evidence type="ECO:0000256" key="1">
    <source>
        <dbReference type="SAM" id="SignalP"/>
    </source>
</evidence>
<feature type="chain" id="PRO_5029905360" evidence="1">
    <location>
        <begin position="26"/>
        <end position="128"/>
    </location>
</feature>
<feature type="signal peptide" evidence="1">
    <location>
        <begin position="1"/>
        <end position="25"/>
    </location>
</feature>
<protein>
    <submittedName>
        <fullName evidence="2">Uncharacterized protein</fullName>
    </submittedName>
</protein>
<evidence type="ECO:0000313" key="2">
    <source>
        <dbReference type="EMBL" id="KAF6366551.1"/>
    </source>
</evidence>
<organism evidence="2 3">
    <name type="scientific">Pipistrellus kuhlii</name>
    <name type="common">Kuhl's pipistrelle</name>
    <dbReference type="NCBI Taxonomy" id="59472"/>
    <lineage>
        <taxon>Eukaryota</taxon>
        <taxon>Metazoa</taxon>
        <taxon>Chordata</taxon>
        <taxon>Craniata</taxon>
        <taxon>Vertebrata</taxon>
        <taxon>Euteleostomi</taxon>
        <taxon>Mammalia</taxon>
        <taxon>Eutheria</taxon>
        <taxon>Laurasiatheria</taxon>
        <taxon>Chiroptera</taxon>
        <taxon>Yangochiroptera</taxon>
        <taxon>Vespertilionidae</taxon>
        <taxon>Pipistrellus</taxon>
    </lineage>
</organism>
<comment type="caution">
    <text evidence="2">The sequence shown here is derived from an EMBL/GenBank/DDBJ whole genome shotgun (WGS) entry which is preliminary data.</text>
</comment>
<gene>
    <name evidence="2" type="ORF">mPipKuh1_009949</name>
</gene>
<keyword evidence="1" id="KW-0732">Signal</keyword>
<sequence>MGLQGLPPACRSGAWTSALLPLLWSSPGPSLSSLSCRVPRELSVGKGNGLQELKHSGVWDQTLARVQGMGLLCGGWDIIHLAHWPQLWSGVSSLTLTVVLRGWGFNLLECWAISEMQEWTELSPSGSR</sequence>